<dbReference type="FunFam" id="3.60.40.10:FF:000002">
    <property type="entry name" value="Serine/threonine phosphatase stp"/>
    <property type="match status" value="1"/>
</dbReference>
<evidence type="ECO:0000256" key="4">
    <source>
        <dbReference type="ARBA" id="ARBA00022801"/>
    </source>
</evidence>
<keyword evidence="11" id="KW-1185">Reference proteome</keyword>
<evidence type="ECO:0000256" key="2">
    <source>
        <dbReference type="ARBA" id="ARBA00013081"/>
    </source>
</evidence>
<evidence type="ECO:0000256" key="1">
    <source>
        <dbReference type="ARBA" id="ARBA00001936"/>
    </source>
</evidence>
<dbReference type="PROSITE" id="PS51746">
    <property type="entry name" value="PPM_2"/>
    <property type="match status" value="1"/>
</dbReference>
<name>A0A7X2M0W8_9BACI</name>
<reference evidence="10 11" key="1">
    <citation type="submission" date="2019-11" db="EMBL/GenBank/DDBJ databases">
        <title>Bacillus lacus genome.</title>
        <authorList>
            <person name="Allen C.J."/>
            <person name="Newman J.D."/>
        </authorList>
    </citation>
    <scope>NUCLEOTIDE SEQUENCE [LARGE SCALE GENOMIC DNA]</scope>
    <source>
        <strain evidence="10 11">KCTC 33946</strain>
    </source>
</reference>
<evidence type="ECO:0000313" key="11">
    <source>
        <dbReference type="Proteomes" id="UP000448867"/>
    </source>
</evidence>
<sequence length="253" mass="27561">MKTVFLTDRGRVRKINEDNAGVFLNEAGIVLALVADGMGGHLAGDVASEMAVKQLQALWEQENSISTPEQAEEWLKENVLKVNKHLYRHALENPECQGMGTTLVAAVCTEAFATIGHIGDSRCYLLNSSGFKQITEDHSLVNELVRSGQITKEAAEQHPRKNVLLRALGTEDHVELEVSSLSLEESETLLLCSDGLSNKVSDEDIAAILKRDQPLEEKAETLISHANENGGEDNITIVIAEQTAASEKGEQTC</sequence>
<dbReference type="EMBL" id="WKKI01000032">
    <property type="protein sequence ID" value="MRX73354.1"/>
    <property type="molecule type" value="Genomic_DNA"/>
</dbReference>
<evidence type="ECO:0000313" key="10">
    <source>
        <dbReference type="EMBL" id="MRX73354.1"/>
    </source>
</evidence>
<dbReference type="Proteomes" id="UP000448867">
    <property type="component" value="Unassembled WGS sequence"/>
</dbReference>
<dbReference type="SMART" id="SM00332">
    <property type="entry name" value="PP2Cc"/>
    <property type="match status" value="1"/>
</dbReference>
<keyword evidence="6" id="KW-0464">Manganese</keyword>
<comment type="caution">
    <text evidence="10">The sequence shown here is derived from an EMBL/GenBank/DDBJ whole genome shotgun (WGS) entry which is preliminary data.</text>
</comment>
<comment type="cofactor">
    <cofactor evidence="1">
        <name>Mn(2+)</name>
        <dbReference type="ChEBI" id="CHEBI:29035"/>
    </cofactor>
</comment>
<dbReference type="InterPro" id="IPR036457">
    <property type="entry name" value="PPM-type-like_dom_sf"/>
</dbReference>
<dbReference type="CDD" id="cd00143">
    <property type="entry name" value="PP2Cc"/>
    <property type="match status" value="1"/>
</dbReference>
<gene>
    <name evidence="10" type="ORF">GJU40_14490</name>
</gene>
<dbReference type="InterPro" id="IPR015655">
    <property type="entry name" value="PP2C"/>
</dbReference>
<dbReference type="GO" id="GO:0004722">
    <property type="term" value="F:protein serine/threonine phosphatase activity"/>
    <property type="evidence" value="ECO:0007669"/>
    <property type="project" value="UniProtKB-EC"/>
</dbReference>
<evidence type="ECO:0000256" key="6">
    <source>
        <dbReference type="ARBA" id="ARBA00023211"/>
    </source>
</evidence>
<dbReference type="Gene3D" id="3.60.40.10">
    <property type="entry name" value="PPM-type phosphatase domain"/>
    <property type="match status" value="1"/>
</dbReference>
<keyword evidence="4" id="KW-0378">Hydrolase</keyword>
<dbReference type="GO" id="GO:0046872">
    <property type="term" value="F:metal ion binding"/>
    <property type="evidence" value="ECO:0007669"/>
    <property type="project" value="UniProtKB-KW"/>
</dbReference>
<proteinExistence type="predicted"/>
<dbReference type="RefSeq" id="WP_343031566.1">
    <property type="nucleotide sequence ID" value="NZ_WKKI01000032.1"/>
</dbReference>
<dbReference type="SUPFAM" id="SSF81606">
    <property type="entry name" value="PP2C-like"/>
    <property type="match status" value="1"/>
</dbReference>
<feature type="domain" description="PPM-type phosphatase" evidence="9">
    <location>
        <begin position="2"/>
        <end position="242"/>
    </location>
</feature>
<accession>A0A7X2M0W8</accession>
<evidence type="ECO:0000259" key="9">
    <source>
        <dbReference type="PROSITE" id="PS51746"/>
    </source>
</evidence>
<evidence type="ECO:0000256" key="7">
    <source>
        <dbReference type="ARBA" id="ARBA00047761"/>
    </source>
</evidence>
<keyword evidence="5" id="KW-0904">Protein phosphatase</keyword>
<dbReference type="InterPro" id="IPR001932">
    <property type="entry name" value="PPM-type_phosphatase-like_dom"/>
</dbReference>
<comment type="catalytic activity">
    <reaction evidence="7">
        <text>O-phospho-L-seryl-[protein] + H2O = L-seryl-[protein] + phosphate</text>
        <dbReference type="Rhea" id="RHEA:20629"/>
        <dbReference type="Rhea" id="RHEA-COMP:9863"/>
        <dbReference type="Rhea" id="RHEA-COMP:11604"/>
        <dbReference type="ChEBI" id="CHEBI:15377"/>
        <dbReference type="ChEBI" id="CHEBI:29999"/>
        <dbReference type="ChEBI" id="CHEBI:43474"/>
        <dbReference type="ChEBI" id="CHEBI:83421"/>
        <dbReference type="EC" id="3.1.3.16"/>
    </reaction>
</comment>
<dbReference type="PANTHER" id="PTHR47992">
    <property type="entry name" value="PROTEIN PHOSPHATASE"/>
    <property type="match status" value="1"/>
</dbReference>
<dbReference type="AlphaFoldDB" id="A0A7X2M0W8"/>
<keyword evidence="3" id="KW-0479">Metal-binding</keyword>
<evidence type="ECO:0000256" key="5">
    <source>
        <dbReference type="ARBA" id="ARBA00022912"/>
    </source>
</evidence>
<organism evidence="10 11">
    <name type="scientific">Metabacillus lacus</name>
    <dbReference type="NCBI Taxonomy" id="1983721"/>
    <lineage>
        <taxon>Bacteria</taxon>
        <taxon>Bacillati</taxon>
        <taxon>Bacillota</taxon>
        <taxon>Bacilli</taxon>
        <taxon>Bacillales</taxon>
        <taxon>Bacillaceae</taxon>
        <taxon>Metabacillus</taxon>
    </lineage>
</organism>
<dbReference type="NCBIfam" id="NF033484">
    <property type="entry name" value="Stp1_PP2C_phos"/>
    <property type="match status" value="1"/>
</dbReference>
<comment type="catalytic activity">
    <reaction evidence="8">
        <text>O-phospho-L-threonyl-[protein] + H2O = L-threonyl-[protein] + phosphate</text>
        <dbReference type="Rhea" id="RHEA:47004"/>
        <dbReference type="Rhea" id="RHEA-COMP:11060"/>
        <dbReference type="Rhea" id="RHEA-COMP:11605"/>
        <dbReference type="ChEBI" id="CHEBI:15377"/>
        <dbReference type="ChEBI" id="CHEBI:30013"/>
        <dbReference type="ChEBI" id="CHEBI:43474"/>
        <dbReference type="ChEBI" id="CHEBI:61977"/>
        <dbReference type="EC" id="3.1.3.16"/>
    </reaction>
</comment>
<protein>
    <recommendedName>
        <fullName evidence="2">protein-serine/threonine phosphatase</fullName>
        <ecNumber evidence="2">3.1.3.16</ecNumber>
    </recommendedName>
</protein>
<evidence type="ECO:0000256" key="3">
    <source>
        <dbReference type="ARBA" id="ARBA00022723"/>
    </source>
</evidence>
<dbReference type="EC" id="3.1.3.16" evidence="2"/>
<dbReference type="SMART" id="SM00331">
    <property type="entry name" value="PP2C_SIG"/>
    <property type="match status" value="1"/>
</dbReference>
<dbReference type="Pfam" id="PF13672">
    <property type="entry name" value="PP2C_2"/>
    <property type="match status" value="1"/>
</dbReference>
<evidence type="ECO:0000256" key="8">
    <source>
        <dbReference type="ARBA" id="ARBA00048336"/>
    </source>
</evidence>